<feature type="compositionally biased region" description="Acidic residues" evidence="1">
    <location>
        <begin position="27"/>
        <end position="36"/>
    </location>
</feature>
<feature type="region of interest" description="Disordered" evidence="1">
    <location>
        <begin position="25"/>
        <end position="55"/>
    </location>
</feature>
<name>A0A6G1LFC5_9PEZI</name>
<organism evidence="2 3">
    <name type="scientific">Teratosphaeria nubilosa</name>
    <dbReference type="NCBI Taxonomy" id="161662"/>
    <lineage>
        <taxon>Eukaryota</taxon>
        <taxon>Fungi</taxon>
        <taxon>Dikarya</taxon>
        <taxon>Ascomycota</taxon>
        <taxon>Pezizomycotina</taxon>
        <taxon>Dothideomycetes</taxon>
        <taxon>Dothideomycetidae</taxon>
        <taxon>Mycosphaerellales</taxon>
        <taxon>Teratosphaeriaceae</taxon>
        <taxon>Teratosphaeria</taxon>
    </lineage>
</organism>
<evidence type="ECO:0000313" key="2">
    <source>
        <dbReference type="EMBL" id="KAF2771565.1"/>
    </source>
</evidence>
<gene>
    <name evidence="2" type="ORF">EJ03DRAFT_325599</name>
</gene>
<evidence type="ECO:0000256" key="1">
    <source>
        <dbReference type="SAM" id="MobiDB-lite"/>
    </source>
</evidence>
<evidence type="ECO:0000313" key="3">
    <source>
        <dbReference type="Proteomes" id="UP000799436"/>
    </source>
</evidence>
<reference evidence="2" key="1">
    <citation type="journal article" date="2020" name="Stud. Mycol.">
        <title>101 Dothideomycetes genomes: a test case for predicting lifestyles and emergence of pathogens.</title>
        <authorList>
            <person name="Haridas S."/>
            <person name="Albert R."/>
            <person name="Binder M."/>
            <person name="Bloem J."/>
            <person name="Labutti K."/>
            <person name="Salamov A."/>
            <person name="Andreopoulos B."/>
            <person name="Baker S."/>
            <person name="Barry K."/>
            <person name="Bills G."/>
            <person name="Bluhm B."/>
            <person name="Cannon C."/>
            <person name="Castanera R."/>
            <person name="Culley D."/>
            <person name="Daum C."/>
            <person name="Ezra D."/>
            <person name="Gonzalez J."/>
            <person name="Henrissat B."/>
            <person name="Kuo A."/>
            <person name="Liang C."/>
            <person name="Lipzen A."/>
            <person name="Lutzoni F."/>
            <person name="Magnuson J."/>
            <person name="Mondo S."/>
            <person name="Nolan M."/>
            <person name="Ohm R."/>
            <person name="Pangilinan J."/>
            <person name="Park H.-J."/>
            <person name="Ramirez L."/>
            <person name="Alfaro M."/>
            <person name="Sun H."/>
            <person name="Tritt A."/>
            <person name="Yoshinaga Y."/>
            <person name="Zwiers L.-H."/>
            <person name="Turgeon B."/>
            <person name="Goodwin S."/>
            <person name="Spatafora J."/>
            <person name="Crous P."/>
            <person name="Grigoriev I."/>
        </authorList>
    </citation>
    <scope>NUCLEOTIDE SEQUENCE</scope>
    <source>
        <strain evidence="2">CBS 116005</strain>
    </source>
</reference>
<protein>
    <submittedName>
        <fullName evidence="2">Uncharacterized protein</fullName>
    </submittedName>
</protein>
<proteinExistence type="predicted"/>
<dbReference type="EMBL" id="ML995819">
    <property type="protein sequence ID" value="KAF2771565.1"/>
    <property type="molecule type" value="Genomic_DNA"/>
</dbReference>
<dbReference type="Proteomes" id="UP000799436">
    <property type="component" value="Unassembled WGS sequence"/>
</dbReference>
<accession>A0A6G1LFC5</accession>
<sequence>MSPIPRANPTWWQEYMYNNVKYRSAYDDDNDDDDDVIAPVSPSPPPSREQSASRL</sequence>
<dbReference type="AlphaFoldDB" id="A0A6G1LFC5"/>
<keyword evidence="3" id="KW-1185">Reference proteome</keyword>